<dbReference type="AlphaFoldDB" id="A0A1M4SZT5"/>
<dbReference type="SUPFAM" id="SSF51445">
    <property type="entry name" value="(Trans)glycosidases"/>
    <property type="match status" value="1"/>
</dbReference>
<dbReference type="PANTHER" id="PTHR42721">
    <property type="entry name" value="SUGAR HYDROLASE-RELATED"/>
    <property type="match status" value="1"/>
</dbReference>
<dbReference type="RefSeq" id="WP_084087929.1">
    <property type="nucleotide sequence ID" value="NZ_FQUS01000001.1"/>
</dbReference>
<dbReference type="InterPro" id="IPR002772">
    <property type="entry name" value="Glyco_hydro_3_C"/>
</dbReference>
<dbReference type="Pfam" id="PF14310">
    <property type="entry name" value="Fn3-like"/>
    <property type="match status" value="1"/>
</dbReference>
<evidence type="ECO:0000256" key="3">
    <source>
        <dbReference type="ARBA" id="ARBA00022801"/>
    </source>
</evidence>
<dbReference type="GO" id="GO:0045493">
    <property type="term" value="P:xylan catabolic process"/>
    <property type="evidence" value="ECO:0007669"/>
    <property type="project" value="InterPro"/>
</dbReference>
<dbReference type="OrthoDB" id="9805821at2"/>
<dbReference type="Pfam" id="PF07691">
    <property type="entry name" value="PA14"/>
    <property type="match status" value="1"/>
</dbReference>
<keyword evidence="7" id="KW-1185">Reference proteome</keyword>
<dbReference type="InterPro" id="IPR036962">
    <property type="entry name" value="Glyco_hydro_3_N_sf"/>
</dbReference>
<dbReference type="SUPFAM" id="SSF56988">
    <property type="entry name" value="Anthrax protective antigen"/>
    <property type="match status" value="1"/>
</dbReference>
<dbReference type="Proteomes" id="UP000184041">
    <property type="component" value="Unassembled WGS sequence"/>
</dbReference>
<evidence type="ECO:0000256" key="4">
    <source>
        <dbReference type="SAM" id="MobiDB-lite"/>
    </source>
</evidence>
<feature type="compositionally biased region" description="Basic and acidic residues" evidence="4">
    <location>
        <begin position="1"/>
        <end position="19"/>
    </location>
</feature>
<evidence type="ECO:0000256" key="2">
    <source>
        <dbReference type="ARBA" id="ARBA00022729"/>
    </source>
</evidence>
<dbReference type="InterPro" id="IPR006311">
    <property type="entry name" value="TAT_signal"/>
</dbReference>
<dbReference type="PRINTS" id="PR00133">
    <property type="entry name" value="GLHYDRLASE3"/>
</dbReference>
<dbReference type="Pfam" id="PF00933">
    <property type="entry name" value="Glyco_hydro_3"/>
    <property type="match status" value="1"/>
</dbReference>
<proteinExistence type="inferred from homology"/>
<organism evidence="6 7">
    <name type="scientific">Fodinibius roseus</name>
    <dbReference type="NCBI Taxonomy" id="1194090"/>
    <lineage>
        <taxon>Bacteria</taxon>
        <taxon>Pseudomonadati</taxon>
        <taxon>Balneolota</taxon>
        <taxon>Balneolia</taxon>
        <taxon>Balneolales</taxon>
        <taxon>Balneolaceae</taxon>
        <taxon>Fodinibius</taxon>
    </lineage>
</organism>
<keyword evidence="2" id="KW-0732">Signal</keyword>
<keyword evidence="3" id="KW-0378">Hydrolase</keyword>
<dbReference type="STRING" id="1194090.SAMN05443144_101167"/>
<dbReference type="Gene3D" id="3.20.20.300">
    <property type="entry name" value="Glycoside hydrolase, family 3, N-terminal domain"/>
    <property type="match status" value="1"/>
</dbReference>
<protein>
    <submittedName>
        <fullName evidence="6">Beta-glucosidase</fullName>
    </submittedName>
</protein>
<evidence type="ECO:0000313" key="7">
    <source>
        <dbReference type="Proteomes" id="UP000184041"/>
    </source>
</evidence>
<evidence type="ECO:0000259" key="5">
    <source>
        <dbReference type="PROSITE" id="PS51820"/>
    </source>
</evidence>
<sequence length="899" mass="99839">MEKKGFSSKEGTEDKDNISRRQFLKRGAGSAAFWVLAGSGLSSAVSSCAPENSESEFSGRVEELIAEMSPEEKISQLRYDAPAIPRLDIPKYNWWNECLHGVGRAGYATVFPQAMGMAATWNAPLFQQMANAISDEARAKHQAFREEGRRDIYMGLTFWTPNINIVRDPRWGRGQETYGEDPYLTGSLANSFINGLQGEDPDYHKVVATSKHFAVYSGPEPLRHEMNVEVSDRDLWDTYLPAFETTIKDAGVASVMCAYNSFRGMPCCGSDPLMKAILRNDWGFEGYVVSDCWAINDFYEEGRHGASETAAEAAALALQTGTDLNCGNSYPHLQEALERELITEEDLDNALHRLFEARFKLGLFEDPEEVPYSDIPYSVVDSEEHRELALQAARESMVLLKNEPVGDQDGQPVLPLDRNLDSIAVIGPNADNYWTMLGNYHGTPALLTTALAGIQAKAGDSTEVSYAEGCRMAEGVPTLNPVESAYLTPAEGEGDGLYAEYFDNRDWEGEPQITRVDSAVDFVWRDDTPVTGKLADYFSVRWTGQLEAPVSGRYTLGFNGFNGYRLSFEGEKKIERDLDHEPWHETFEVDLEAGGTYDITIEYFNRGPDPRAHLVWQVPQNDLLAEAKEAARSAEAVILCLGLNAKLEGEEMDLDVEGFKGGDRTSLSLPAPQIELMKEIYALDKPVVLVLMSGSALAVNWADEHIPAILHAWYGGQAGGRAIADVLFGDYNPGGRLPVTFYKSVEDLPDFTNYDMDNRTYRYLKAEPLYAFGHGLSYTYFEYDNLSLSSDSFQTDSDTELEVGVEVTNTGEVHGDEVVQLYIRYPEGGDSRLNHALKGYHRISLDAGQSKTVTFRVNDKTLAQWNEEEGSKSVPGGRAEIRIGRSSDDIVLTKSLKII</sequence>
<evidence type="ECO:0000256" key="1">
    <source>
        <dbReference type="ARBA" id="ARBA00005336"/>
    </source>
</evidence>
<dbReference type="PANTHER" id="PTHR42721:SF3">
    <property type="entry name" value="BETA-D-XYLOSIDASE 5-RELATED"/>
    <property type="match status" value="1"/>
</dbReference>
<dbReference type="Gene3D" id="3.40.50.1700">
    <property type="entry name" value="Glycoside hydrolase family 3 C-terminal domain"/>
    <property type="match status" value="2"/>
</dbReference>
<dbReference type="PROSITE" id="PS51820">
    <property type="entry name" value="PA14"/>
    <property type="match status" value="1"/>
</dbReference>
<dbReference type="PROSITE" id="PS51318">
    <property type="entry name" value="TAT"/>
    <property type="match status" value="1"/>
</dbReference>
<dbReference type="GO" id="GO:0046556">
    <property type="term" value="F:alpha-L-arabinofuranosidase activity"/>
    <property type="evidence" value="ECO:0007669"/>
    <property type="project" value="TreeGrafter"/>
</dbReference>
<dbReference type="InterPro" id="IPR017853">
    <property type="entry name" value="GH"/>
</dbReference>
<dbReference type="InterPro" id="IPR011658">
    <property type="entry name" value="PA14_dom"/>
</dbReference>
<dbReference type="InterPro" id="IPR026891">
    <property type="entry name" value="Fn3-like"/>
</dbReference>
<evidence type="ECO:0000313" key="6">
    <source>
        <dbReference type="EMBL" id="SHE37673.1"/>
    </source>
</evidence>
<comment type="similarity">
    <text evidence="1">Belongs to the glycosyl hydrolase 3 family.</text>
</comment>
<accession>A0A1M4SZT5</accession>
<dbReference type="InterPro" id="IPR036881">
    <property type="entry name" value="Glyco_hydro_3_C_sf"/>
</dbReference>
<dbReference type="EMBL" id="FQUS01000001">
    <property type="protein sequence ID" value="SHE37673.1"/>
    <property type="molecule type" value="Genomic_DNA"/>
</dbReference>
<dbReference type="InterPro" id="IPR001764">
    <property type="entry name" value="Glyco_hydro_3_N"/>
</dbReference>
<feature type="region of interest" description="Disordered" evidence="4">
    <location>
        <begin position="1"/>
        <end position="20"/>
    </location>
</feature>
<dbReference type="InterPro" id="IPR037524">
    <property type="entry name" value="PA14/GLEYA"/>
</dbReference>
<dbReference type="Pfam" id="PF01915">
    <property type="entry name" value="Glyco_hydro_3_C"/>
    <property type="match status" value="1"/>
</dbReference>
<dbReference type="GO" id="GO:0031222">
    <property type="term" value="P:arabinan catabolic process"/>
    <property type="evidence" value="ECO:0007669"/>
    <property type="project" value="TreeGrafter"/>
</dbReference>
<dbReference type="GO" id="GO:0009044">
    <property type="term" value="F:xylan 1,4-beta-xylosidase activity"/>
    <property type="evidence" value="ECO:0007669"/>
    <property type="project" value="InterPro"/>
</dbReference>
<dbReference type="Gene3D" id="2.60.40.10">
    <property type="entry name" value="Immunoglobulins"/>
    <property type="match status" value="1"/>
</dbReference>
<name>A0A1M4SZT5_9BACT</name>
<dbReference type="InterPro" id="IPR013783">
    <property type="entry name" value="Ig-like_fold"/>
</dbReference>
<reference evidence="6 7" key="1">
    <citation type="submission" date="2016-11" db="EMBL/GenBank/DDBJ databases">
        <authorList>
            <person name="Jaros S."/>
            <person name="Januszkiewicz K."/>
            <person name="Wedrychowicz H."/>
        </authorList>
    </citation>
    <scope>NUCLEOTIDE SEQUENCE [LARGE SCALE GENOMIC DNA]</scope>
    <source>
        <strain evidence="6 7">DSM 21986</strain>
    </source>
</reference>
<dbReference type="InterPro" id="IPR044993">
    <property type="entry name" value="BXL"/>
</dbReference>
<dbReference type="SMART" id="SM01217">
    <property type="entry name" value="Fn3_like"/>
    <property type="match status" value="1"/>
</dbReference>
<dbReference type="SUPFAM" id="SSF52279">
    <property type="entry name" value="Beta-D-glucan exohydrolase, C-terminal domain"/>
    <property type="match status" value="1"/>
</dbReference>
<gene>
    <name evidence="6" type="ORF">SAMN05443144_101167</name>
</gene>
<feature type="domain" description="PA14" evidence="5">
    <location>
        <begin position="492"/>
        <end position="631"/>
    </location>
</feature>
<dbReference type="SMART" id="SM00758">
    <property type="entry name" value="PA14"/>
    <property type="match status" value="1"/>
</dbReference>